<feature type="domain" description="F-box" evidence="1">
    <location>
        <begin position="3"/>
        <end position="50"/>
    </location>
</feature>
<dbReference type="PANTHER" id="PTHR21503:SF53">
    <property type="entry name" value="F-BOX ASSOCIATED DOMAIN-CONTAINING PROTEIN-RELATED"/>
    <property type="match status" value="1"/>
</dbReference>
<keyword evidence="2" id="KW-1185">Reference proteome</keyword>
<evidence type="ECO:0000313" key="3">
    <source>
        <dbReference type="WBParaSite" id="Csp11.Scaffold630.g19360.t2"/>
    </source>
</evidence>
<name>A0A1I7UU38_9PELO</name>
<accession>A0A1I7UU38</accession>
<proteinExistence type="predicted"/>
<dbReference type="PROSITE" id="PS50181">
    <property type="entry name" value="FBOX"/>
    <property type="match status" value="1"/>
</dbReference>
<organism evidence="2 3">
    <name type="scientific">Caenorhabditis tropicalis</name>
    <dbReference type="NCBI Taxonomy" id="1561998"/>
    <lineage>
        <taxon>Eukaryota</taxon>
        <taxon>Metazoa</taxon>
        <taxon>Ecdysozoa</taxon>
        <taxon>Nematoda</taxon>
        <taxon>Chromadorea</taxon>
        <taxon>Rhabditida</taxon>
        <taxon>Rhabditina</taxon>
        <taxon>Rhabditomorpha</taxon>
        <taxon>Rhabditoidea</taxon>
        <taxon>Rhabditidae</taxon>
        <taxon>Peloderinae</taxon>
        <taxon>Caenorhabditis</taxon>
    </lineage>
</organism>
<dbReference type="Proteomes" id="UP000095282">
    <property type="component" value="Unplaced"/>
</dbReference>
<dbReference type="InterPro" id="IPR012885">
    <property type="entry name" value="F-box_Sdz-33"/>
</dbReference>
<evidence type="ECO:0000259" key="1">
    <source>
        <dbReference type="PROSITE" id="PS50181"/>
    </source>
</evidence>
<evidence type="ECO:0000313" key="2">
    <source>
        <dbReference type="Proteomes" id="UP000095282"/>
    </source>
</evidence>
<dbReference type="AlphaFoldDB" id="A0A1I7UU38"/>
<dbReference type="Pfam" id="PF00646">
    <property type="entry name" value="F-box"/>
    <property type="match status" value="1"/>
</dbReference>
<sequence length="335" mass="39209">MTPFPLLQLPLVAMENVLCIMDPFELIDVSLASSRTKRVVGKFSKTKKKFLIAFDNSDPSITIHSEQKSWKCAIKMNEIQASQYKRDPIRPGVILVMVNFLTNLIKVSEEPLKDIMKWFDHAREVLNCKIDKVTFYLGSESIENRETIDWIAAQGKTIDDMEIRNTYGEQSDDDLKYLMKRIHVSGTLSLINMKFRKQFRMEIPGKPKHLHIANSRFIDYEQLLRLKSPILILRQPSLTNQEINRFLKSWMSLETHLELEAFKISISGPNAMNQIMNLPHEKTNYPNLIEAFNDEPFFIEVEYDMFTIKRCDGKKRATVTVKRLWGEWDFYLIVH</sequence>
<dbReference type="Pfam" id="PF07735">
    <property type="entry name" value="FBA_2"/>
    <property type="match status" value="1"/>
</dbReference>
<dbReference type="WBParaSite" id="Csp11.Scaffold630.g19360.t2">
    <property type="protein sequence ID" value="Csp11.Scaffold630.g19360.t2"/>
    <property type="gene ID" value="Csp11.Scaffold630.g19360"/>
</dbReference>
<dbReference type="InterPro" id="IPR001810">
    <property type="entry name" value="F-box_dom"/>
</dbReference>
<protein>
    <submittedName>
        <fullName evidence="3">F-box domain-containing protein</fullName>
    </submittedName>
</protein>
<dbReference type="PANTHER" id="PTHR21503">
    <property type="entry name" value="F-BOX-CONTAINING HYPOTHETICAL PROTEIN C.ELEGANS"/>
    <property type="match status" value="1"/>
</dbReference>
<reference evidence="3" key="1">
    <citation type="submission" date="2016-11" db="UniProtKB">
        <authorList>
            <consortium name="WormBaseParasite"/>
        </authorList>
    </citation>
    <scope>IDENTIFICATION</scope>
</reference>